<feature type="region of interest" description="Disordered" evidence="1">
    <location>
        <begin position="1"/>
        <end position="36"/>
    </location>
</feature>
<name>A0A8H8BW42_9HELO</name>
<proteinExistence type="predicted"/>
<keyword evidence="3" id="KW-1185">Reference proteome</keyword>
<organism evidence="2 3">
    <name type="scientific">Cadophora malorum</name>
    <dbReference type="NCBI Taxonomy" id="108018"/>
    <lineage>
        <taxon>Eukaryota</taxon>
        <taxon>Fungi</taxon>
        <taxon>Dikarya</taxon>
        <taxon>Ascomycota</taxon>
        <taxon>Pezizomycotina</taxon>
        <taxon>Leotiomycetes</taxon>
        <taxon>Helotiales</taxon>
        <taxon>Ploettnerulaceae</taxon>
        <taxon>Cadophora</taxon>
    </lineage>
</organism>
<evidence type="ECO:0000313" key="2">
    <source>
        <dbReference type="EMBL" id="KAG4426037.1"/>
    </source>
</evidence>
<dbReference type="OrthoDB" id="10651606at2759"/>
<feature type="compositionally biased region" description="Acidic residues" evidence="1">
    <location>
        <begin position="25"/>
        <end position="36"/>
    </location>
</feature>
<sequence length="69" mass="7318">MKIPADGTLAGHATTPFSAVRPQVDDTEEDNNGDAEPEVVHGQSLIEGLLSHTPEKLAQIQQDTLALKA</sequence>
<evidence type="ECO:0000256" key="1">
    <source>
        <dbReference type="SAM" id="MobiDB-lite"/>
    </source>
</evidence>
<dbReference type="Proteomes" id="UP000664132">
    <property type="component" value="Unassembled WGS sequence"/>
</dbReference>
<evidence type="ECO:0000313" key="3">
    <source>
        <dbReference type="Proteomes" id="UP000664132"/>
    </source>
</evidence>
<dbReference type="EMBL" id="JAFJYH010000005">
    <property type="protein sequence ID" value="KAG4426037.1"/>
    <property type="molecule type" value="Genomic_DNA"/>
</dbReference>
<accession>A0A8H8BW42</accession>
<comment type="caution">
    <text evidence="2">The sequence shown here is derived from an EMBL/GenBank/DDBJ whole genome shotgun (WGS) entry which is preliminary data.</text>
</comment>
<dbReference type="AlphaFoldDB" id="A0A8H8BW42"/>
<protein>
    <submittedName>
        <fullName evidence="2">Uncharacterized protein</fullName>
    </submittedName>
</protein>
<reference evidence="2" key="1">
    <citation type="submission" date="2021-02" db="EMBL/GenBank/DDBJ databases">
        <title>Genome sequence Cadophora malorum strain M34.</title>
        <authorList>
            <person name="Stefanovic E."/>
            <person name="Vu D."/>
            <person name="Scully C."/>
            <person name="Dijksterhuis J."/>
            <person name="Roader J."/>
            <person name="Houbraken J."/>
        </authorList>
    </citation>
    <scope>NUCLEOTIDE SEQUENCE</scope>
    <source>
        <strain evidence="2">M34</strain>
    </source>
</reference>
<gene>
    <name evidence="2" type="ORF">IFR04_000744</name>
</gene>